<dbReference type="Pfam" id="PF01471">
    <property type="entry name" value="PG_binding_1"/>
    <property type="match status" value="1"/>
</dbReference>
<organism evidence="3 4">
    <name type="scientific">Candidatus Kaiserbacteria bacterium RIFCSPHIGHO2_01_FULL_56_24</name>
    <dbReference type="NCBI Taxonomy" id="1798487"/>
    <lineage>
        <taxon>Bacteria</taxon>
        <taxon>Candidatus Kaiseribacteriota</taxon>
    </lineage>
</organism>
<proteinExistence type="predicted"/>
<name>A0A1F6DH30_9BACT</name>
<dbReference type="Gene3D" id="2.60.40.10">
    <property type="entry name" value="Immunoglobulins"/>
    <property type="match status" value="1"/>
</dbReference>
<protein>
    <recommendedName>
        <fullName evidence="2">Peptidoglycan binding-like domain-containing protein</fullName>
    </recommendedName>
</protein>
<dbReference type="InterPro" id="IPR013783">
    <property type="entry name" value="Ig-like_fold"/>
</dbReference>
<evidence type="ECO:0000256" key="1">
    <source>
        <dbReference type="SAM" id="SignalP"/>
    </source>
</evidence>
<dbReference type="SUPFAM" id="SSF47090">
    <property type="entry name" value="PGBD-like"/>
    <property type="match status" value="1"/>
</dbReference>
<gene>
    <name evidence="3" type="ORF">A2765_03505</name>
</gene>
<dbReference type="InterPro" id="IPR008963">
    <property type="entry name" value="Purple_acid_Pase-like_N"/>
</dbReference>
<dbReference type="GO" id="GO:0003993">
    <property type="term" value="F:acid phosphatase activity"/>
    <property type="evidence" value="ECO:0007669"/>
    <property type="project" value="InterPro"/>
</dbReference>
<dbReference type="InterPro" id="IPR036365">
    <property type="entry name" value="PGBD-like_sf"/>
</dbReference>
<dbReference type="AlphaFoldDB" id="A0A1F6DH30"/>
<dbReference type="EMBL" id="MFLA01000004">
    <property type="protein sequence ID" value="OGG60617.1"/>
    <property type="molecule type" value="Genomic_DNA"/>
</dbReference>
<dbReference type="Gene3D" id="1.10.101.10">
    <property type="entry name" value="PGBD-like superfamily/PGBD"/>
    <property type="match status" value="1"/>
</dbReference>
<reference evidence="3 4" key="1">
    <citation type="journal article" date="2016" name="Nat. Commun.">
        <title>Thousands of microbial genomes shed light on interconnected biogeochemical processes in an aquifer system.</title>
        <authorList>
            <person name="Anantharaman K."/>
            <person name="Brown C.T."/>
            <person name="Hug L.A."/>
            <person name="Sharon I."/>
            <person name="Castelle C.J."/>
            <person name="Probst A.J."/>
            <person name="Thomas B.C."/>
            <person name="Singh A."/>
            <person name="Wilkins M.J."/>
            <person name="Karaoz U."/>
            <person name="Brodie E.L."/>
            <person name="Williams K.H."/>
            <person name="Hubbard S.S."/>
            <person name="Banfield J.F."/>
        </authorList>
    </citation>
    <scope>NUCLEOTIDE SEQUENCE [LARGE SCALE GENOMIC DNA]</scope>
</reference>
<sequence length="214" mass="22304">MNITISQRTGFLAAASIAAAVLIIASSASADMLTRQLEQGMTGSDVSSLQTFLATDITIYPQGLVTGYFGPLTFSAVSNFQARNGIATVGRVGPITLAAINLQMGGASGSDTSAPIIFGSTLTFGTSTAKVHWNTSELAIGKVFYSTSWPTMTESGMNDVTVSGNSAIFDGSVRTTQDVTVSGLASNTTYYYVIYAKDASGNAQITWPATFKTQ</sequence>
<dbReference type="Proteomes" id="UP000176377">
    <property type="component" value="Unassembled WGS sequence"/>
</dbReference>
<accession>A0A1F6DH30</accession>
<evidence type="ECO:0000313" key="3">
    <source>
        <dbReference type="EMBL" id="OGG60617.1"/>
    </source>
</evidence>
<dbReference type="GO" id="GO:0046872">
    <property type="term" value="F:metal ion binding"/>
    <property type="evidence" value="ECO:0007669"/>
    <property type="project" value="InterPro"/>
</dbReference>
<dbReference type="SUPFAM" id="SSF49363">
    <property type="entry name" value="Purple acid phosphatase, N-terminal domain"/>
    <property type="match status" value="1"/>
</dbReference>
<keyword evidence="1" id="KW-0732">Signal</keyword>
<feature type="domain" description="Peptidoglycan binding-like" evidence="2">
    <location>
        <begin position="42"/>
        <end position="100"/>
    </location>
</feature>
<dbReference type="InterPro" id="IPR002477">
    <property type="entry name" value="Peptidoglycan-bd-like"/>
</dbReference>
<feature type="chain" id="PRO_5009523876" description="Peptidoglycan binding-like domain-containing protein" evidence="1">
    <location>
        <begin position="31"/>
        <end position="214"/>
    </location>
</feature>
<dbReference type="InterPro" id="IPR036366">
    <property type="entry name" value="PGBDSf"/>
</dbReference>
<comment type="caution">
    <text evidence="3">The sequence shown here is derived from an EMBL/GenBank/DDBJ whole genome shotgun (WGS) entry which is preliminary data.</text>
</comment>
<evidence type="ECO:0000313" key="4">
    <source>
        <dbReference type="Proteomes" id="UP000176377"/>
    </source>
</evidence>
<evidence type="ECO:0000259" key="2">
    <source>
        <dbReference type="Pfam" id="PF01471"/>
    </source>
</evidence>
<feature type="signal peptide" evidence="1">
    <location>
        <begin position="1"/>
        <end position="30"/>
    </location>
</feature>